<evidence type="ECO:0000313" key="1">
    <source>
        <dbReference type="EMBL" id="KAK7073976.1"/>
    </source>
</evidence>
<keyword evidence="2" id="KW-1185">Reference proteome</keyword>
<dbReference type="Proteomes" id="UP001381693">
    <property type="component" value="Unassembled WGS sequence"/>
</dbReference>
<comment type="caution">
    <text evidence="1">The sequence shown here is derived from an EMBL/GenBank/DDBJ whole genome shotgun (WGS) entry which is preliminary data.</text>
</comment>
<sequence>MTRCSSPALARFRMLAKLSRILTTGNEGGEVGEQLPPKAPNGRIKGSVKKLRLLCRMRSALGREIFPRKEPPSVVNRVELKKTTYWRRYPKKTTDPKLAKLALEPEVVAKPKVDPTVEIRLTTDIGGDANLVSYDLKSRSYNLCKTSGASFDILTLPSRIRHKRDALVKKREYSRFKAKGKYTSITACLKILRNKRIDQSEN</sequence>
<reference evidence="1 2" key="1">
    <citation type="submission" date="2023-11" db="EMBL/GenBank/DDBJ databases">
        <title>Halocaridina rubra genome assembly.</title>
        <authorList>
            <person name="Smith C."/>
        </authorList>
    </citation>
    <scope>NUCLEOTIDE SEQUENCE [LARGE SCALE GENOMIC DNA]</scope>
    <source>
        <strain evidence="1">EP-1</strain>
        <tissue evidence="1">Whole</tissue>
    </source>
</reference>
<proteinExistence type="predicted"/>
<accession>A0AAN8X0N1</accession>
<evidence type="ECO:0000313" key="2">
    <source>
        <dbReference type="Proteomes" id="UP001381693"/>
    </source>
</evidence>
<dbReference type="AlphaFoldDB" id="A0AAN8X0N1"/>
<name>A0AAN8X0N1_HALRR</name>
<dbReference type="EMBL" id="JAXCGZ010011900">
    <property type="protein sequence ID" value="KAK7073976.1"/>
    <property type="molecule type" value="Genomic_DNA"/>
</dbReference>
<gene>
    <name evidence="1" type="ORF">SK128_021736</name>
</gene>
<protein>
    <submittedName>
        <fullName evidence="1">Uncharacterized protein</fullName>
    </submittedName>
</protein>
<organism evidence="1 2">
    <name type="scientific">Halocaridina rubra</name>
    <name type="common">Hawaiian red shrimp</name>
    <dbReference type="NCBI Taxonomy" id="373956"/>
    <lineage>
        <taxon>Eukaryota</taxon>
        <taxon>Metazoa</taxon>
        <taxon>Ecdysozoa</taxon>
        <taxon>Arthropoda</taxon>
        <taxon>Crustacea</taxon>
        <taxon>Multicrustacea</taxon>
        <taxon>Malacostraca</taxon>
        <taxon>Eumalacostraca</taxon>
        <taxon>Eucarida</taxon>
        <taxon>Decapoda</taxon>
        <taxon>Pleocyemata</taxon>
        <taxon>Caridea</taxon>
        <taxon>Atyoidea</taxon>
        <taxon>Atyidae</taxon>
        <taxon>Halocaridina</taxon>
    </lineage>
</organism>